<keyword evidence="2" id="KW-1185">Reference proteome</keyword>
<dbReference type="PANTHER" id="PTHR42877:SF4">
    <property type="entry name" value="FAD_NAD(P)-BINDING DOMAIN-CONTAINING PROTEIN-RELATED"/>
    <property type="match status" value="1"/>
</dbReference>
<dbReference type="SUPFAM" id="SSF51905">
    <property type="entry name" value="FAD/NAD(P)-binding domain"/>
    <property type="match status" value="1"/>
</dbReference>
<comment type="caution">
    <text evidence="1">The sequence shown here is derived from an EMBL/GenBank/DDBJ whole genome shotgun (WGS) entry which is preliminary data.</text>
</comment>
<organism evidence="1 2">
    <name type="scientific">Rhodococcus olei</name>
    <dbReference type="NCBI Taxonomy" id="2161675"/>
    <lineage>
        <taxon>Bacteria</taxon>
        <taxon>Bacillati</taxon>
        <taxon>Actinomycetota</taxon>
        <taxon>Actinomycetes</taxon>
        <taxon>Mycobacteriales</taxon>
        <taxon>Nocardiaceae</taxon>
        <taxon>Rhodococcus</taxon>
    </lineage>
</organism>
<dbReference type="InterPro" id="IPR036188">
    <property type="entry name" value="FAD/NAD-bd_sf"/>
</dbReference>
<sequence length="481" mass="51614">MTSDDVRSARVLIIGAGFAGLGMAAALERAGERDFLVLEKATGVGGTWRANTYPGSACDVPSVLYSYAAAPGRWTTARARQPEILDYLTGVAAPLRDRIVLGAEVADGRWDEASARWHVAAVDGRRYAAQFLVVATGALNLPKLPRIPGADTFGGPVMHTADWDHGVDLDGARVAVIGTGASAVQVVPEIAGRAAHLTLYQRTPSWVLPARGTRAPRLRRVARAVEYWRAEALVPALAGPRTASARLQRRARRHLTSQIADPGLRRALTPEHRIGCKRILYSDTYFPALAGPGAEVVTDPIERITPDGVVAADGVMRAADVIVLATGFRVAGALARLPLTGRDGITLQQRWQAAGARTHLGITVAGLPNAFLLSGPNTGLGHNSVVFMIESQIRYVLGAIAAVDRSGAVALDVRESVQDASHDEVQRRLGTAVWSTGGCASWYLDGRGTNHALWPGSSWRYRARTRRVRLEDYEMTFPARP</sequence>
<evidence type="ECO:0000313" key="2">
    <source>
        <dbReference type="Proteomes" id="UP001501183"/>
    </source>
</evidence>
<dbReference type="PRINTS" id="PR00469">
    <property type="entry name" value="PNDRDTASEII"/>
</dbReference>
<dbReference type="Gene3D" id="3.50.50.60">
    <property type="entry name" value="FAD/NAD(P)-binding domain"/>
    <property type="match status" value="2"/>
</dbReference>
<dbReference type="EMBL" id="BAABFB010000066">
    <property type="protein sequence ID" value="GAA4486636.1"/>
    <property type="molecule type" value="Genomic_DNA"/>
</dbReference>
<evidence type="ECO:0000313" key="1">
    <source>
        <dbReference type="EMBL" id="GAA4486636.1"/>
    </source>
</evidence>
<dbReference type="PANTHER" id="PTHR42877">
    <property type="entry name" value="L-ORNITHINE N(5)-MONOOXYGENASE-RELATED"/>
    <property type="match status" value="1"/>
</dbReference>
<gene>
    <name evidence="1" type="ORF">GCM10023094_43500</name>
</gene>
<dbReference type="Proteomes" id="UP001501183">
    <property type="component" value="Unassembled WGS sequence"/>
</dbReference>
<dbReference type="InterPro" id="IPR051209">
    <property type="entry name" value="FAD-bind_Monooxygenase_sf"/>
</dbReference>
<dbReference type="Pfam" id="PF13738">
    <property type="entry name" value="Pyr_redox_3"/>
    <property type="match status" value="1"/>
</dbReference>
<name>A0ABP8PFS7_9NOCA</name>
<proteinExistence type="predicted"/>
<protein>
    <submittedName>
        <fullName evidence="1">NAD(P)/FAD-dependent oxidoreductase</fullName>
    </submittedName>
</protein>
<accession>A0ABP8PFS7</accession>
<reference evidence="2" key="1">
    <citation type="journal article" date="2019" name="Int. J. Syst. Evol. Microbiol.">
        <title>The Global Catalogue of Microorganisms (GCM) 10K type strain sequencing project: providing services to taxonomists for standard genome sequencing and annotation.</title>
        <authorList>
            <consortium name="The Broad Institute Genomics Platform"/>
            <consortium name="The Broad Institute Genome Sequencing Center for Infectious Disease"/>
            <person name="Wu L."/>
            <person name="Ma J."/>
        </authorList>
    </citation>
    <scope>NUCLEOTIDE SEQUENCE [LARGE SCALE GENOMIC DNA]</scope>
    <source>
        <strain evidence="2">JCM 32206</strain>
    </source>
</reference>